<proteinExistence type="predicted"/>
<name>A0A8J2JV11_9HEXA</name>
<feature type="compositionally biased region" description="Low complexity" evidence="1">
    <location>
        <begin position="37"/>
        <end position="48"/>
    </location>
</feature>
<keyword evidence="3" id="KW-1185">Reference proteome</keyword>
<evidence type="ECO:0000313" key="3">
    <source>
        <dbReference type="Proteomes" id="UP000708208"/>
    </source>
</evidence>
<protein>
    <submittedName>
        <fullName evidence="2">Uncharacterized protein</fullName>
    </submittedName>
</protein>
<feature type="compositionally biased region" description="Polar residues" evidence="1">
    <location>
        <begin position="1"/>
        <end position="19"/>
    </location>
</feature>
<dbReference type="AlphaFoldDB" id="A0A8J2JV11"/>
<evidence type="ECO:0000256" key="1">
    <source>
        <dbReference type="SAM" id="MobiDB-lite"/>
    </source>
</evidence>
<dbReference type="Proteomes" id="UP000708208">
    <property type="component" value="Unassembled WGS sequence"/>
</dbReference>
<comment type="caution">
    <text evidence="2">The sequence shown here is derived from an EMBL/GenBank/DDBJ whole genome shotgun (WGS) entry which is preliminary data.</text>
</comment>
<accession>A0A8J2JV11</accession>
<sequence>MDGNSSVQNSEISTENIIESGTEGLDFSAENSMTDGELQNQEQNLEQNGRASGDDSNEGRGYVGMDELTKYADVATSVKSLAVFTDDAIDKAIQGSQARLAEIFVDTITIFDPAVVQLANMDYWRAAGLVDLPENLDEFQMDNE</sequence>
<reference evidence="2" key="1">
    <citation type="submission" date="2021-06" db="EMBL/GenBank/DDBJ databases">
        <authorList>
            <person name="Hodson N. C."/>
            <person name="Mongue J. A."/>
            <person name="Jaron S. K."/>
        </authorList>
    </citation>
    <scope>NUCLEOTIDE SEQUENCE</scope>
</reference>
<evidence type="ECO:0000313" key="2">
    <source>
        <dbReference type="EMBL" id="CAG7706161.1"/>
    </source>
</evidence>
<dbReference type="EMBL" id="CAJVCH010029173">
    <property type="protein sequence ID" value="CAG7706161.1"/>
    <property type="molecule type" value="Genomic_DNA"/>
</dbReference>
<gene>
    <name evidence="2" type="ORF">AFUS01_LOCUS4653</name>
</gene>
<organism evidence="2 3">
    <name type="scientific">Allacma fusca</name>
    <dbReference type="NCBI Taxonomy" id="39272"/>
    <lineage>
        <taxon>Eukaryota</taxon>
        <taxon>Metazoa</taxon>
        <taxon>Ecdysozoa</taxon>
        <taxon>Arthropoda</taxon>
        <taxon>Hexapoda</taxon>
        <taxon>Collembola</taxon>
        <taxon>Symphypleona</taxon>
        <taxon>Sminthuridae</taxon>
        <taxon>Allacma</taxon>
    </lineage>
</organism>
<feature type="region of interest" description="Disordered" evidence="1">
    <location>
        <begin position="1"/>
        <end position="62"/>
    </location>
</feature>